<evidence type="ECO:0000256" key="1">
    <source>
        <dbReference type="SAM" id="Phobius"/>
    </source>
</evidence>
<keyword evidence="3" id="KW-1185">Reference proteome</keyword>
<gene>
    <name evidence="2" type="ORF">KIN20_012398</name>
</gene>
<organism evidence="2 3">
    <name type="scientific">Parelaphostrongylus tenuis</name>
    <name type="common">Meningeal worm</name>
    <dbReference type="NCBI Taxonomy" id="148309"/>
    <lineage>
        <taxon>Eukaryota</taxon>
        <taxon>Metazoa</taxon>
        <taxon>Ecdysozoa</taxon>
        <taxon>Nematoda</taxon>
        <taxon>Chromadorea</taxon>
        <taxon>Rhabditida</taxon>
        <taxon>Rhabditina</taxon>
        <taxon>Rhabditomorpha</taxon>
        <taxon>Strongyloidea</taxon>
        <taxon>Metastrongylidae</taxon>
        <taxon>Parelaphostrongylus</taxon>
    </lineage>
</organism>
<sequence length="197" mass="22278">MEKHTWSEKKAYLMVGVQDHLHLVTRKLFEEVYILPFEMTYYSLLLTCMAISIFGDFATYGGWRAQRSAVTRSILRGTQRRWFNLVLMAHQAFHPSEVYKTDGIRMALEQGIAINVCVQTVSIMSTCSESPSGVRCIPIIMPGKGLAGPERHRVVESPFWEIVAKTVTNKFTTAIMEISLTFKKYLPLDGSPGKLSP</sequence>
<dbReference type="EMBL" id="JAHQIW010002350">
    <property type="protein sequence ID" value="KAJ1355121.1"/>
    <property type="molecule type" value="Genomic_DNA"/>
</dbReference>
<name>A0AAD5QQF3_PARTN</name>
<dbReference type="AlphaFoldDB" id="A0AAD5QQF3"/>
<comment type="caution">
    <text evidence="2">The sequence shown here is derived from an EMBL/GenBank/DDBJ whole genome shotgun (WGS) entry which is preliminary data.</text>
</comment>
<proteinExistence type="predicted"/>
<reference evidence="2" key="1">
    <citation type="submission" date="2021-06" db="EMBL/GenBank/DDBJ databases">
        <title>Parelaphostrongylus tenuis whole genome reference sequence.</title>
        <authorList>
            <person name="Garwood T.J."/>
            <person name="Larsen P.A."/>
            <person name="Fountain-Jones N.M."/>
            <person name="Garbe J.R."/>
            <person name="Macchietto M.G."/>
            <person name="Kania S.A."/>
            <person name="Gerhold R.W."/>
            <person name="Richards J.E."/>
            <person name="Wolf T.M."/>
        </authorList>
    </citation>
    <scope>NUCLEOTIDE SEQUENCE</scope>
    <source>
        <strain evidence="2">MNPRO001-30</strain>
        <tissue evidence="2">Meninges</tissue>
    </source>
</reference>
<keyword evidence="1" id="KW-1133">Transmembrane helix</keyword>
<accession>A0AAD5QQF3</accession>
<keyword evidence="1" id="KW-0472">Membrane</keyword>
<dbReference type="Proteomes" id="UP001196413">
    <property type="component" value="Unassembled WGS sequence"/>
</dbReference>
<feature type="transmembrane region" description="Helical" evidence="1">
    <location>
        <begin position="41"/>
        <end position="63"/>
    </location>
</feature>
<protein>
    <submittedName>
        <fullName evidence="2">Uncharacterized protein</fullName>
    </submittedName>
</protein>
<keyword evidence="1" id="KW-0812">Transmembrane</keyword>
<evidence type="ECO:0000313" key="3">
    <source>
        <dbReference type="Proteomes" id="UP001196413"/>
    </source>
</evidence>
<evidence type="ECO:0000313" key="2">
    <source>
        <dbReference type="EMBL" id="KAJ1355121.1"/>
    </source>
</evidence>